<comment type="caution">
    <text evidence="3">The sequence shown here is derived from an EMBL/GenBank/DDBJ whole genome shotgun (WGS) entry which is preliminary data.</text>
</comment>
<evidence type="ECO:0000313" key="3">
    <source>
        <dbReference type="EMBL" id="RSH88401.1"/>
    </source>
</evidence>
<feature type="domain" description="R3H" evidence="2">
    <location>
        <begin position="78"/>
        <end position="136"/>
    </location>
</feature>
<dbReference type="OrthoDB" id="6512771at2759"/>
<dbReference type="SUPFAM" id="SSF82708">
    <property type="entry name" value="R3H domain"/>
    <property type="match status" value="1"/>
</dbReference>
<evidence type="ECO:0000259" key="2">
    <source>
        <dbReference type="Pfam" id="PF01424"/>
    </source>
</evidence>
<dbReference type="GO" id="GO:0003676">
    <property type="term" value="F:nucleic acid binding"/>
    <property type="evidence" value="ECO:0007669"/>
    <property type="project" value="InterPro"/>
</dbReference>
<dbReference type="EMBL" id="RSCE01000001">
    <property type="protein sequence ID" value="RSH88401.1"/>
    <property type="molecule type" value="Genomic_DNA"/>
</dbReference>
<dbReference type="CDD" id="cd02325">
    <property type="entry name" value="R3H"/>
    <property type="match status" value="1"/>
</dbReference>
<protein>
    <submittedName>
        <fullName evidence="3">FKBP12-associated protein</fullName>
    </submittedName>
</protein>
<sequence length="279" mass="29340">MVTQQCACGHLQSRTSCGASFTNPSSRETVQLKCNSECMVRQRNARLADALGIKSPIDRTLTEWSPDLKAFARQNHSFVLTVEQTFKDFILGARTTLILPHMPPAKRTFVIGMADVYHLGRELIDAEPNRSVQIRRRIDTRLPNPLLSAAAPAPVATRLGGLANLRANASSPSTPPVASSWSAGRPAAGSSTTAATVATPPTSLPTSRVPSPGIGAPSASAPAPTPVPTAPVAAPLAPVVPTPVRATVMPHTNIPVPVVNVYSLSVGDDDDWDHSGDEA</sequence>
<keyword evidence="4" id="KW-1185">Reference proteome</keyword>
<gene>
    <name evidence="3" type="primary">FAP1_2</name>
    <name evidence="3" type="ORF">EHS24_000945</name>
</gene>
<dbReference type="InterPro" id="IPR001374">
    <property type="entry name" value="R3H_dom"/>
</dbReference>
<dbReference type="AlphaFoldDB" id="A0A427YB81"/>
<accession>A0A427YB81</accession>
<evidence type="ECO:0000256" key="1">
    <source>
        <dbReference type="SAM" id="MobiDB-lite"/>
    </source>
</evidence>
<name>A0A427YB81_9TREE</name>
<dbReference type="RefSeq" id="XP_028480609.1">
    <property type="nucleotide sequence ID" value="XM_028616752.1"/>
</dbReference>
<dbReference type="Gene3D" id="3.30.1370.50">
    <property type="entry name" value="R3H-like domain"/>
    <property type="match status" value="1"/>
</dbReference>
<evidence type="ECO:0000313" key="4">
    <source>
        <dbReference type="Proteomes" id="UP000279236"/>
    </source>
</evidence>
<dbReference type="Pfam" id="PF01424">
    <property type="entry name" value="R3H"/>
    <property type="match status" value="1"/>
</dbReference>
<feature type="compositionally biased region" description="Low complexity" evidence="1">
    <location>
        <begin position="169"/>
        <end position="222"/>
    </location>
</feature>
<dbReference type="Proteomes" id="UP000279236">
    <property type="component" value="Unassembled WGS sequence"/>
</dbReference>
<dbReference type="InterPro" id="IPR036867">
    <property type="entry name" value="R3H_dom_sf"/>
</dbReference>
<dbReference type="STRING" id="105984.A0A427YB81"/>
<organism evidence="3 4">
    <name type="scientific">Apiotrichum porosum</name>
    <dbReference type="NCBI Taxonomy" id="105984"/>
    <lineage>
        <taxon>Eukaryota</taxon>
        <taxon>Fungi</taxon>
        <taxon>Dikarya</taxon>
        <taxon>Basidiomycota</taxon>
        <taxon>Agaricomycotina</taxon>
        <taxon>Tremellomycetes</taxon>
        <taxon>Trichosporonales</taxon>
        <taxon>Trichosporonaceae</taxon>
        <taxon>Apiotrichum</taxon>
    </lineage>
</organism>
<dbReference type="GeneID" id="39585488"/>
<proteinExistence type="predicted"/>
<feature type="region of interest" description="Disordered" evidence="1">
    <location>
        <begin position="167"/>
        <end position="226"/>
    </location>
</feature>
<reference evidence="3 4" key="1">
    <citation type="submission" date="2018-11" db="EMBL/GenBank/DDBJ databases">
        <title>Genome sequence of Apiotrichum porosum DSM 27194.</title>
        <authorList>
            <person name="Aliyu H."/>
            <person name="Gorte O."/>
            <person name="Ochsenreither K."/>
        </authorList>
    </citation>
    <scope>NUCLEOTIDE SEQUENCE [LARGE SCALE GENOMIC DNA]</scope>
    <source>
        <strain evidence="3 4">DSM 27194</strain>
    </source>
</reference>